<keyword evidence="8 9" id="KW-0472">Membrane</keyword>
<evidence type="ECO:0000256" key="3">
    <source>
        <dbReference type="ARBA" id="ARBA00022475"/>
    </source>
</evidence>
<organism evidence="11 12">
    <name type="scientific">Methylovirgula ligni</name>
    <dbReference type="NCBI Taxonomy" id="569860"/>
    <lineage>
        <taxon>Bacteria</taxon>
        <taxon>Pseudomonadati</taxon>
        <taxon>Pseudomonadota</taxon>
        <taxon>Alphaproteobacteria</taxon>
        <taxon>Hyphomicrobiales</taxon>
        <taxon>Beijerinckiaceae</taxon>
        <taxon>Methylovirgula</taxon>
    </lineage>
</organism>
<keyword evidence="7 9" id="KW-1133">Transmembrane helix</keyword>
<evidence type="ECO:0000259" key="10">
    <source>
        <dbReference type="PROSITE" id="PS50928"/>
    </source>
</evidence>
<comment type="caution">
    <text evidence="11">The sequence shown here is derived from an EMBL/GenBank/DDBJ whole genome shotgun (WGS) entry which is preliminary data.</text>
</comment>
<dbReference type="GO" id="GO:0015833">
    <property type="term" value="P:peptide transport"/>
    <property type="evidence" value="ECO:0007669"/>
    <property type="project" value="UniProtKB-KW"/>
</dbReference>
<feature type="transmembrane region" description="Helical" evidence="9">
    <location>
        <begin position="91"/>
        <end position="117"/>
    </location>
</feature>
<keyword evidence="12" id="KW-1185">Reference proteome</keyword>
<evidence type="ECO:0000256" key="1">
    <source>
        <dbReference type="ARBA" id="ARBA00004651"/>
    </source>
</evidence>
<dbReference type="Proteomes" id="UP000256900">
    <property type="component" value="Unassembled WGS sequence"/>
</dbReference>
<protein>
    <submittedName>
        <fullName evidence="11">Peptide/nickel transport system permease protein</fullName>
    </submittedName>
</protein>
<dbReference type="InterPro" id="IPR050366">
    <property type="entry name" value="BP-dependent_transpt_permease"/>
</dbReference>
<dbReference type="InterPro" id="IPR035906">
    <property type="entry name" value="MetI-like_sf"/>
</dbReference>
<evidence type="ECO:0000256" key="7">
    <source>
        <dbReference type="ARBA" id="ARBA00022989"/>
    </source>
</evidence>
<dbReference type="InterPro" id="IPR000515">
    <property type="entry name" value="MetI-like"/>
</dbReference>
<dbReference type="RefSeq" id="WP_115837437.1">
    <property type="nucleotide sequence ID" value="NZ_CP025086.1"/>
</dbReference>
<feature type="transmembrane region" description="Helical" evidence="9">
    <location>
        <begin position="26"/>
        <end position="47"/>
    </location>
</feature>
<dbReference type="PANTHER" id="PTHR43386:SF1">
    <property type="entry name" value="D,D-DIPEPTIDE TRANSPORT SYSTEM PERMEASE PROTEIN DDPC-RELATED"/>
    <property type="match status" value="1"/>
</dbReference>
<gene>
    <name evidence="11" type="ORF">DES32_2911</name>
</gene>
<sequence>MSDVIAAGTKSAKPALLRSIGRNGSLVAGAGILAVLLTAVILAPVLYPGDPLNMVAPALMRPGESARYIFGTDDLGRDLAAEVVHGASASLLVGIGATTIGLLIGIVGGGAGGYFGGYLDQFLSRITELFQTIPSFLFVLALVGIFSPSISVIIFAIATTSWVSVARIARAEFRTLRERDFVLAARTLGYSSSRIVFVEILPNAIAPISANVSIMVAGAILTESGLSFLGMGDPNVVSWGSMIGEGRDYLRSDWYLVAIPASAIAFTVIGFNLIGDGLNRALNPRSR</sequence>
<dbReference type="SUPFAM" id="SSF161098">
    <property type="entry name" value="MetI-like"/>
    <property type="match status" value="1"/>
</dbReference>
<dbReference type="PROSITE" id="PS50928">
    <property type="entry name" value="ABC_TM1"/>
    <property type="match status" value="1"/>
</dbReference>
<keyword evidence="6" id="KW-0653">Protein transport</keyword>
<dbReference type="GO" id="GO:0015031">
    <property type="term" value="P:protein transport"/>
    <property type="evidence" value="ECO:0007669"/>
    <property type="project" value="UniProtKB-KW"/>
</dbReference>
<dbReference type="CDD" id="cd06261">
    <property type="entry name" value="TM_PBP2"/>
    <property type="match status" value="1"/>
</dbReference>
<proteinExistence type="inferred from homology"/>
<name>A0A3D9YNA5_9HYPH</name>
<evidence type="ECO:0000256" key="9">
    <source>
        <dbReference type="RuleBase" id="RU363032"/>
    </source>
</evidence>
<evidence type="ECO:0000256" key="6">
    <source>
        <dbReference type="ARBA" id="ARBA00022927"/>
    </source>
</evidence>
<dbReference type="GO" id="GO:0005886">
    <property type="term" value="C:plasma membrane"/>
    <property type="evidence" value="ECO:0007669"/>
    <property type="project" value="UniProtKB-SubCell"/>
</dbReference>
<evidence type="ECO:0000313" key="12">
    <source>
        <dbReference type="Proteomes" id="UP000256900"/>
    </source>
</evidence>
<evidence type="ECO:0000256" key="5">
    <source>
        <dbReference type="ARBA" id="ARBA00022856"/>
    </source>
</evidence>
<dbReference type="Pfam" id="PF00528">
    <property type="entry name" value="BPD_transp_1"/>
    <property type="match status" value="1"/>
</dbReference>
<evidence type="ECO:0000313" key="11">
    <source>
        <dbReference type="EMBL" id="REF84066.1"/>
    </source>
</evidence>
<reference evidence="11 12" key="1">
    <citation type="submission" date="2018-08" db="EMBL/GenBank/DDBJ databases">
        <title>Genomic Encyclopedia of Type Strains, Phase IV (KMG-IV): sequencing the most valuable type-strain genomes for metagenomic binning, comparative biology and taxonomic classification.</title>
        <authorList>
            <person name="Goeker M."/>
        </authorList>
    </citation>
    <scope>NUCLEOTIDE SEQUENCE [LARGE SCALE GENOMIC DNA]</scope>
    <source>
        <strain evidence="11 12">BW863</strain>
    </source>
</reference>
<evidence type="ECO:0000256" key="2">
    <source>
        <dbReference type="ARBA" id="ARBA00022448"/>
    </source>
</evidence>
<feature type="domain" description="ABC transmembrane type-1" evidence="10">
    <location>
        <begin position="87"/>
        <end position="275"/>
    </location>
</feature>
<keyword evidence="2 9" id="KW-0813">Transport</keyword>
<evidence type="ECO:0000256" key="4">
    <source>
        <dbReference type="ARBA" id="ARBA00022692"/>
    </source>
</evidence>
<dbReference type="Gene3D" id="1.10.3720.10">
    <property type="entry name" value="MetI-like"/>
    <property type="match status" value="1"/>
</dbReference>
<comment type="similarity">
    <text evidence="9">Belongs to the binding-protein-dependent transport system permease family.</text>
</comment>
<feature type="transmembrane region" description="Helical" evidence="9">
    <location>
        <begin position="254"/>
        <end position="275"/>
    </location>
</feature>
<keyword evidence="3" id="KW-1003">Cell membrane</keyword>
<dbReference type="AlphaFoldDB" id="A0A3D9YNA5"/>
<dbReference type="OrthoDB" id="9766870at2"/>
<dbReference type="EMBL" id="QUMO01000005">
    <property type="protein sequence ID" value="REF84066.1"/>
    <property type="molecule type" value="Genomic_DNA"/>
</dbReference>
<keyword evidence="4 9" id="KW-0812">Transmembrane</keyword>
<evidence type="ECO:0000256" key="8">
    <source>
        <dbReference type="ARBA" id="ARBA00023136"/>
    </source>
</evidence>
<dbReference type="GO" id="GO:0055085">
    <property type="term" value="P:transmembrane transport"/>
    <property type="evidence" value="ECO:0007669"/>
    <property type="project" value="InterPro"/>
</dbReference>
<accession>A0A3D9YNA5</accession>
<keyword evidence="5" id="KW-0571">Peptide transport</keyword>
<dbReference type="PANTHER" id="PTHR43386">
    <property type="entry name" value="OLIGOPEPTIDE TRANSPORT SYSTEM PERMEASE PROTEIN APPC"/>
    <property type="match status" value="1"/>
</dbReference>
<comment type="subcellular location">
    <subcellularLocation>
        <location evidence="1 9">Cell membrane</location>
        <topology evidence="1 9">Multi-pass membrane protein</topology>
    </subcellularLocation>
</comment>